<proteinExistence type="predicted"/>
<dbReference type="Pfam" id="PF02298">
    <property type="entry name" value="Cu_bind_like"/>
    <property type="match status" value="1"/>
</dbReference>
<keyword evidence="7" id="KW-0732">Signal</keyword>
<dbReference type="STRING" id="74649.A0A2P6S2F2"/>
<evidence type="ECO:0000256" key="4">
    <source>
        <dbReference type="ARBA" id="ARBA00023008"/>
    </source>
</evidence>
<keyword evidence="3" id="KW-0249">Electron transport</keyword>
<protein>
    <submittedName>
        <fullName evidence="9">Putative cupredoxin</fullName>
    </submittedName>
</protein>
<dbReference type="OrthoDB" id="687020at2759"/>
<dbReference type="FunFam" id="2.60.40.420:FF:000003">
    <property type="entry name" value="Blue copper"/>
    <property type="match status" value="1"/>
</dbReference>
<dbReference type="Gene3D" id="2.60.40.420">
    <property type="entry name" value="Cupredoxins - blue copper proteins"/>
    <property type="match status" value="1"/>
</dbReference>
<dbReference type="OMA" id="GGHCNVG"/>
<dbReference type="GO" id="GO:0046872">
    <property type="term" value="F:metal ion binding"/>
    <property type="evidence" value="ECO:0007669"/>
    <property type="project" value="UniProtKB-KW"/>
</dbReference>
<evidence type="ECO:0000256" key="1">
    <source>
        <dbReference type="ARBA" id="ARBA00022448"/>
    </source>
</evidence>
<dbReference type="Gramene" id="PRQ52874">
    <property type="protein sequence ID" value="PRQ52874"/>
    <property type="gene ID" value="RchiOBHm_Chr2g0160261"/>
</dbReference>
<organism evidence="9 10">
    <name type="scientific">Rosa chinensis</name>
    <name type="common">China rose</name>
    <dbReference type="NCBI Taxonomy" id="74649"/>
    <lineage>
        <taxon>Eukaryota</taxon>
        <taxon>Viridiplantae</taxon>
        <taxon>Streptophyta</taxon>
        <taxon>Embryophyta</taxon>
        <taxon>Tracheophyta</taxon>
        <taxon>Spermatophyta</taxon>
        <taxon>Magnoliopsida</taxon>
        <taxon>eudicotyledons</taxon>
        <taxon>Gunneridae</taxon>
        <taxon>Pentapetalae</taxon>
        <taxon>rosids</taxon>
        <taxon>fabids</taxon>
        <taxon>Rosales</taxon>
        <taxon>Rosaceae</taxon>
        <taxon>Rosoideae</taxon>
        <taxon>Rosoideae incertae sedis</taxon>
        <taxon>Rosa</taxon>
    </lineage>
</organism>
<dbReference type="PROSITE" id="PS51485">
    <property type="entry name" value="PHYTOCYANIN"/>
    <property type="match status" value="1"/>
</dbReference>
<dbReference type="InterPro" id="IPR008972">
    <property type="entry name" value="Cupredoxin"/>
</dbReference>
<dbReference type="SUPFAM" id="SSF49503">
    <property type="entry name" value="Cupredoxins"/>
    <property type="match status" value="1"/>
</dbReference>
<keyword evidence="5" id="KW-0325">Glycoprotein</keyword>
<keyword evidence="10" id="KW-1185">Reference proteome</keyword>
<dbReference type="GO" id="GO:0005886">
    <property type="term" value="C:plasma membrane"/>
    <property type="evidence" value="ECO:0007669"/>
    <property type="project" value="TreeGrafter"/>
</dbReference>
<accession>A0A2P6S2F2</accession>
<feature type="compositionally biased region" description="Polar residues" evidence="6">
    <location>
        <begin position="191"/>
        <end position="213"/>
    </location>
</feature>
<evidence type="ECO:0000313" key="10">
    <source>
        <dbReference type="Proteomes" id="UP000238479"/>
    </source>
</evidence>
<dbReference type="Proteomes" id="UP000238479">
    <property type="component" value="Chromosome 2"/>
</dbReference>
<dbReference type="EMBL" id="PDCK01000040">
    <property type="protein sequence ID" value="PRQ52874.1"/>
    <property type="molecule type" value="Genomic_DNA"/>
</dbReference>
<dbReference type="PANTHER" id="PTHR33021">
    <property type="entry name" value="BLUE COPPER PROTEIN"/>
    <property type="match status" value="1"/>
</dbReference>
<keyword evidence="2" id="KW-0479">Metal-binding</keyword>
<dbReference type="AlphaFoldDB" id="A0A2P6S2F2"/>
<evidence type="ECO:0000256" key="5">
    <source>
        <dbReference type="ARBA" id="ARBA00023180"/>
    </source>
</evidence>
<comment type="caution">
    <text evidence="9">The sequence shown here is derived from an EMBL/GenBank/DDBJ whole genome shotgun (WGS) entry which is preliminary data.</text>
</comment>
<gene>
    <name evidence="9" type="ORF">RchiOBHm_Chr2g0160261</name>
</gene>
<evidence type="ECO:0000259" key="8">
    <source>
        <dbReference type="PROSITE" id="PS51485"/>
    </source>
</evidence>
<evidence type="ECO:0000256" key="2">
    <source>
        <dbReference type="ARBA" id="ARBA00022723"/>
    </source>
</evidence>
<dbReference type="InterPro" id="IPR003245">
    <property type="entry name" value="Phytocyanin_dom"/>
</dbReference>
<name>A0A2P6S2F2_ROSCH</name>
<dbReference type="InterPro" id="IPR039391">
    <property type="entry name" value="Phytocyanin-like"/>
</dbReference>
<feature type="domain" description="Phytocyanin" evidence="8">
    <location>
        <begin position="24"/>
        <end position="123"/>
    </location>
</feature>
<keyword evidence="1" id="KW-0813">Transport</keyword>
<sequence>MAVLTRTLMSFAIMTVLVELATAATYTVGGPNGGWDATTDLQTWASSQTFLLGDNLNFQYSPSHNVLEVSKADYDSCQGSNSIQAYSGGSTTIPLSSAGKRYFICGTNGHCSQGMKLEVDTSLATNSAPPPTASPAVNLAPQESPSTTLPPSSDSPLASSLAPDTSAASPSPAQSPELAFSPTPTAIDIPSTESPTSISRTGSSPEPSAASSLNNIRGLTLGFGIMMMLHVSRLLSF</sequence>
<feature type="compositionally biased region" description="Low complexity" evidence="6">
    <location>
        <begin position="144"/>
        <end position="179"/>
    </location>
</feature>
<dbReference type="PANTHER" id="PTHR33021:SF492">
    <property type="entry name" value="UCLACYANIN 1"/>
    <property type="match status" value="1"/>
</dbReference>
<dbReference type="CDD" id="cd04216">
    <property type="entry name" value="Phytocyanin"/>
    <property type="match status" value="1"/>
</dbReference>
<dbReference type="GO" id="GO:0009055">
    <property type="term" value="F:electron transfer activity"/>
    <property type="evidence" value="ECO:0007669"/>
    <property type="project" value="InterPro"/>
</dbReference>
<evidence type="ECO:0000256" key="3">
    <source>
        <dbReference type="ARBA" id="ARBA00022982"/>
    </source>
</evidence>
<reference evidence="9 10" key="1">
    <citation type="journal article" date="2018" name="Nat. Genet.">
        <title>The Rosa genome provides new insights in the design of modern roses.</title>
        <authorList>
            <person name="Bendahmane M."/>
        </authorList>
    </citation>
    <scope>NUCLEOTIDE SEQUENCE [LARGE SCALE GENOMIC DNA]</scope>
    <source>
        <strain evidence="10">cv. Old Blush</strain>
    </source>
</reference>
<evidence type="ECO:0000256" key="7">
    <source>
        <dbReference type="SAM" id="SignalP"/>
    </source>
</evidence>
<evidence type="ECO:0000313" key="9">
    <source>
        <dbReference type="EMBL" id="PRQ52874.1"/>
    </source>
</evidence>
<feature type="signal peptide" evidence="7">
    <location>
        <begin position="1"/>
        <end position="23"/>
    </location>
</feature>
<keyword evidence="4" id="KW-0186">Copper</keyword>
<feature type="region of interest" description="Disordered" evidence="6">
    <location>
        <begin position="123"/>
        <end position="213"/>
    </location>
</feature>
<evidence type="ECO:0000256" key="6">
    <source>
        <dbReference type="SAM" id="MobiDB-lite"/>
    </source>
</evidence>
<feature type="chain" id="PRO_5015132485" evidence="7">
    <location>
        <begin position="24"/>
        <end position="237"/>
    </location>
</feature>